<dbReference type="CDD" id="cd00688">
    <property type="entry name" value="ISOPREN_C2_like"/>
    <property type="match status" value="1"/>
</dbReference>
<keyword evidence="2" id="KW-1133">Transmembrane helix</keyword>
<keyword evidence="4" id="KW-1185">Reference proteome</keyword>
<keyword evidence="2" id="KW-0472">Membrane</keyword>
<name>A0A1P8WE64_9PLAN</name>
<evidence type="ECO:0000313" key="4">
    <source>
        <dbReference type="Proteomes" id="UP000187735"/>
    </source>
</evidence>
<evidence type="ECO:0000256" key="2">
    <source>
        <dbReference type="SAM" id="Phobius"/>
    </source>
</evidence>
<evidence type="ECO:0000313" key="3">
    <source>
        <dbReference type="EMBL" id="APZ92340.1"/>
    </source>
</evidence>
<proteinExistence type="predicted"/>
<organism evidence="3 4">
    <name type="scientific">Fuerstiella marisgermanici</name>
    <dbReference type="NCBI Taxonomy" id="1891926"/>
    <lineage>
        <taxon>Bacteria</taxon>
        <taxon>Pseudomonadati</taxon>
        <taxon>Planctomycetota</taxon>
        <taxon>Planctomycetia</taxon>
        <taxon>Planctomycetales</taxon>
        <taxon>Planctomycetaceae</taxon>
        <taxon>Fuerstiella</taxon>
    </lineage>
</organism>
<dbReference type="AlphaFoldDB" id="A0A1P8WE64"/>
<gene>
    <name evidence="3" type="ORF">Fuma_01950</name>
</gene>
<dbReference type="Gene3D" id="1.50.10.20">
    <property type="match status" value="2"/>
</dbReference>
<dbReference type="InterPro" id="IPR008930">
    <property type="entry name" value="Terpenoid_cyclase/PrenylTrfase"/>
</dbReference>
<reference evidence="3 4" key="1">
    <citation type="journal article" date="2016" name="Front. Microbiol.">
        <title>Fuerstia marisgermanicae gen. nov., sp. nov., an Unusual Member of the Phylum Planctomycetes from the German Wadden Sea.</title>
        <authorList>
            <person name="Kohn T."/>
            <person name="Heuer A."/>
            <person name="Jogler M."/>
            <person name="Vollmers J."/>
            <person name="Boedeker C."/>
            <person name="Bunk B."/>
            <person name="Rast P."/>
            <person name="Borchert D."/>
            <person name="Glockner I."/>
            <person name="Freese H.M."/>
            <person name="Klenk H.P."/>
            <person name="Overmann J."/>
            <person name="Kaster A.K."/>
            <person name="Rohde M."/>
            <person name="Wiegand S."/>
            <person name="Jogler C."/>
        </authorList>
    </citation>
    <scope>NUCLEOTIDE SEQUENCE [LARGE SCALE GENOMIC DNA]</scope>
    <source>
        <strain evidence="3 4">NH11</strain>
    </source>
</reference>
<evidence type="ECO:0000256" key="1">
    <source>
        <dbReference type="SAM" id="MobiDB-lite"/>
    </source>
</evidence>
<feature type="region of interest" description="Disordered" evidence="1">
    <location>
        <begin position="1"/>
        <end position="33"/>
    </location>
</feature>
<dbReference type="EMBL" id="CP017641">
    <property type="protein sequence ID" value="APZ92340.1"/>
    <property type="molecule type" value="Genomic_DNA"/>
</dbReference>
<keyword evidence="2" id="KW-0812">Transmembrane</keyword>
<dbReference type="OrthoDB" id="238862at2"/>
<accession>A0A1P8WE64</accession>
<dbReference type="Proteomes" id="UP000187735">
    <property type="component" value="Chromosome"/>
</dbReference>
<protein>
    <recommendedName>
        <fullName evidence="5">Squalene cyclase C-terminal domain-containing protein</fullName>
    </recommendedName>
</protein>
<dbReference type="SUPFAM" id="SSF48239">
    <property type="entry name" value="Terpenoid cyclases/Protein prenyltransferases"/>
    <property type="match status" value="1"/>
</dbReference>
<feature type="transmembrane region" description="Helical" evidence="2">
    <location>
        <begin position="86"/>
        <end position="107"/>
    </location>
</feature>
<dbReference type="KEGG" id="fmr:Fuma_01950"/>
<sequence>MDRVRSDIPNFPNGVSDSDAPLSPSTGCPARTSVLTDVQRRTRARRPRRGKVPAWTLWVARQAGRIQKFFSQTLPVWIAQHREEMVSYAISFVILSLSALIMALWALPPATTERLFGLVVTRTELPDDDLVVVDVAEVVQPDDLRDLKVNSNLKALLSNLDDGDSSAEINDPVDRDLTLDIEPTDAQMEAVFKQGEFGGRSTAGRRAAVQKYGGTAASEKSVNMGLAWLAGLQRDDGSWNLSAPGPDAEPGIFQRTEVGATSLALLCFLGAGHTHANDGPYREIVHKGLAYIGSQAEIVQGTADLRGASEGNAGMYVQGLATICISEAHALDPADTDLRQLTQMAVRFIERAQDPAGGGWRYRPRQAGDTSVVGWQVMALQSAKAGRIKVSSSVLREARQFLHAARGDDDGATYRYTPNRGNATNSMTAVGLLCRMYLGWGKDHKPLQKGVQRLSAVGPSSRDVYYNYYATQVLRHFGGDLWDKWNLQMREQLVTTQITEGPAAGSWAPTDNHGIQGGQIYQTALSILTLEVYYRHLPLYRRLEATVSE</sequence>
<evidence type="ECO:0008006" key="5">
    <source>
        <dbReference type="Google" id="ProtNLM"/>
    </source>
</evidence>
<dbReference type="RefSeq" id="WP_077023976.1">
    <property type="nucleotide sequence ID" value="NZ_CP017641.1"/>
</dbReference>